<dbReference type="HOGENOM" id="CLU_991029_0_0_1"/>
<sequence>MTTEHNLRNATKKAFESVGTRHVSVPLKSLDIYSHPFNSSFDHGYRPYWDTSSPPTNHASRYQGFIPSQTFRGTFLQPALLPLSSATSNWFNKLDVAPQSYKTTEEQRIDEDIGADENELPDAVRISIQSVLSSSESALDRDADSAATCPLPSTPKRLTTNEKEPLSPSEYLSVLEAIAELDIPDLTEGDSFSSDNSANSFVKELEELGIYMGNSGEPPPGISTANIVIREPKGKEREEYIDLTDGAEEERKMAERMARKERHLTNEIREAGEGPSRVGYR</sequence>
<accession>A0A0C9ULL6</accession>
<feature type="region of interest" description="Disordered" evidence="1">
    <location>
        <begin position="137"/>
        <end position="165"/>
    </location>
</feature>
<dbReference type="EMBL" id="KN837277">
    <property type="protein sequence ID" value="KIJ29732.1"/>
    <property type="molecule type" value="Genomic_DNA"/>
</dbReference>
<protein>
    <submittedName>
        <fullName evidence="2">Uncharacterized protein</fullName>
    </submittedName>
</protein>
<evidence type="ECO:0000313" key="3">
    <source>
        <dbReference type="Proteomes" id="UP000054279"/>
    </source>
</evidence>
<feature type="compositionally biased region" description="Basic and acidic residues" evidence="1">
    <location>
        <begin position="261"/>
        <end position="272"/>
    </location>
</feature>
<feature type="region of interest" description="Disordered" evidence="1">
    <location>
        <begin position="261"/>
        <end position="281"/>
    </location>
</feature>
<reference evidence="2 3" key="1">
    <citation type="submission" date="2014-06" db="EMBL/GenBank/DDBJ databases">
        <title>Evolutionary Origins and Diversification of the Mycorrhizal Mutualists.</title>
        <authorList>
            <consortium name="DOE Joint Genome Institute"/>
            <consortium name="Mycorrhizal Genomics Consortium"/>
            <person name="Kohler A."/>
            <person name="Kuo A."/>
            <person name="Nagy L.G."/>
            <person name="Floudas D."/>
            <person name="Copeland A."/>
            <person name="Barry K.W."/>
            <person name="Cichocki N."/>
            <person name="Veneault-Fourrey C."/>
            <person name="LaButti K."/>
            <person name="Lindquist E.A."/>
            <person name="Lipzen A."/>
            <person name="Lundell T."/>
            <person name="Morin E."/>
            <person name="Murat C."/>
            <person name="Riley R."/>
            <person name="Ohm R."/>
            <person name="Sun H."/>
            <person name="Tunlid A."/>
            <person name="Henrissat B."/>
            <person name="Grigoriev I.V."/>
            <person name="Hibbett D.S."/>
            <person name="Martin F."/>
        </authorList>
    </citation>
    <scope>NUCLEOTIDE SEQUENCE [LARGE SCALE GENOMIC DNA]</scope>
    <source>
        <strain evidence="2 3">SS14</strain>
    </source>
</reference>
<gene>
    <name evidence="2" type="ORF">M422DRAFT_36869</name>
</gene>
<dbReference type="Proteomes" id="UP000054279">
    <property type="component" value="Unassembled WGS sequence"/>
</dbReference>
<evidence type="ECO:0000256" key="1">
    <source>
        <dbReference type="SAM" id="MobiDB-lite"/>
    </source>
</evidence>
<organism evidence="2 3">
    <name type="scientific">Sphaerobolus stellatus (strain SS14)</name>
    <dbReference type="NCBI Taxonomy" id="990650"/>
    <lineage>
        <taxon>Eukaryota</taxon>
        <taxon>Fungi</taxon>
        <taxon>Dikarya</taxon>
        <taxon>Basidiomycota</taxon>
        <taxon>Agaricomycotina</taxon>
        <taxon>Agaricomycetes</taxon>
        <taxon>Phallomycetidae</taxon>
        <taxon>Geastrales</taxon>
        <taxon>Sphaerobolaceae</taxon>
        <taxon>Sphaerobolus</taxon>
    </lineage>
</organism>
<keyword evidence="3" id="KW-1185">Reference proteome</keyword>
<evidence type="ECO:0000313" key="2">
    <source>
        <dbReference type="EMBL" id="KIJ29732.1"/>
    </source>
</evidence>
<dbReference type="AlphaFoldDB" id="A0A0C9ULL6"/>
<name>A0A0C9ULL6_SPHS4</name>
<proteinExistence type="predicted"/>